<evidence type="ECO:0000256" key="3">
    <source>
        <dbReference type="SAM" id="MobiDB-lite"/>
    </source>
</evidence>
<feature type="domain" description="PNPLA" evidence="5">
    <location>
        <begin position="10"/>
        <end position="179"/>
    </location>
</feature>
<keyword evidence="4" id="KW-0812">Transmembrane</keyword>
<keyword evidence="4" id="KW-1133">Transmembrane helix</keyword>
<feature type="compositionally biased region" description="Low complexity" evidence="3">
    <location>
        <begin position="433"/>
        <end position="443"/>
    </location>
</feature>
<gene>
    <name evidence="6" type="ORF">FQA47_002153</name>
</gene>
<reference evidence="6" key="1">
    <citation type="journal article" name="BMC Genomics">
        <title>Long-read sequencing and de novo genome assembly of marine medaka (Oryzias melastigma).</title>
        <authorList>
            <person name="Liang P."/>
            <person name="Saqib H.S.A."/>
            <person name="Ni X."/>
            <person name="Shen Y."/>
        </authorList>
    </citation>
    <scope>NUCLEOTIDE SEQUENCE</scope>
    <source>
        <strain evidence="6">Bigg-433</strain>
    </source>
</reference>
<evidence type="ECO:0000256" key="4">
    <source>
        <dbReference type="SAM" id="Phobius"/>
    </source>
</evidence>
<keyword evidence="1 2" id="KW-0443">Lipid metabolism</keyword>
<dbReference type="AlphaFoldDB" id="A0A834C6S5"/>
<evidence type="ECO:0000256" key="1">
    <source>
        <dbReference type="ARBA" id="ARBA00023098"/>
    </source>
</evidence>
<dbReference type="Proteomes" id="UP000646548">
    <property type="component" value="Unassembled WGS sequence"/>
</dbReference>
<proteinExistence type="predicted"/>
<dbReference type="GO" id="GO:0005737">
    <property type="term" value="C:cytoplasm"/>
    <property type="evidence" value="ECO:0007669"/>
    <property type="project" value="TreeGrafter"/>
</dbReference>
<dbReference type="GO" id="GO:0055088">
    <property type="term" value="P:lipid homeostasis"/>
    <property type="evidence" value="ECO:0007669"/>
    <property type="project" value="TreeGrafter"/>
</dbReference>
<dbReference type="PROSITE" id="PS51635">
    <property type="entry name" value="PNPLA"/>
    <property type="match status" value="1"/>
</dbReference>
<keyword evidence="2" id="KW-0378">Hydrolase</keyword>
<dbReference type="GO" id="GO:0004806">
    <property type="term" value="F:triacylglycerol lipase activity"/>
    <property type="evidence" value="ECO:0007669"/>
    <property type="project" value="TreeGrafter"/>
</dbReference>
<dbReference type="InterPro" id="IPR002641">
    <property type="entry name" value="PNPLA_dom"/>
</dbReference>
<feature type="transmembrane region" description="Helical" evidence="4">
    <location>
        <begin position="374"/>
        <end position="393"/>
    </location>
</feature>
<dbReference type="InterPro" id="IPR016035">
    <property type="entry name" value="Acyl_Trfase/lysoPLipase"/>
</dbReference>
<dbReference type="GO" id="GO:0005811">
    <property type="term" value="C:lipid droplet"/>
    <property type="evidence" value="ECO:0007669"/>
    <property type="project" value="TreeGrafter"/>
</dbReference>
<feature type="active site" description="Nucleophile" evidence="2">
    <location>
        <position position="47"/>
    </location>
</feature>
<evidence type="ECO:0000256" key="2">
    <source>
        <dbReference type="PROSITE-ProRule" id="PRU01161"/>
    </source>
</evidence>
<dbReference type="SUPFAM" id="SSF52151">
    <property type="entry name" value="FabD/lysophospholipase-like"/>
    <property type="match status" value="1"/>
</dbReference>
<keyword evidence="2" id="KW-0442">Lipid degradation</keyword>
<protein>
    <submittedName>
        <fullName evidence="6">Patatin-like phospholipase domain-containing protein 2</fullName>
    </submittedName>
</protein>
<dbReference type="PANTHER" id="PTHR12406:SF22">
    <property type="entry name" value="1-ACYLGLYCEROL-3-PHOSPHATE O-ACYLTRANSFERASE PNPLA3"/>
    <property type="match status" value="1"/>
</dbReference>
<comment type="caution">
    <text evidence="2">Lacks conserved residue(s) required for the propagation of feature annotation.</text>
</comment>
<dbReference type="EMBL" id="WKFB01000489">
    <property type="protein sequence ID" value="KAF6721515.1"/>
    <property type="molecule type" value="Genomic_DNA"/>
</dbReference>
<dbReference type="GO" id="GO:0019433">
    <property type="term" value="P:triglyceride catabolic process"/>
    <property type="evidence" value="ECO:0007669"/>
    <property type="project" value="TreeGrafter"/>
</dbReference>
<comment type="caution">
    <text evidence="6">The sequence shown here is derived from an EMBL/GenBank/DDBJ whole genome shotgun (WGS) entry which is preliminary data.</text>
</comment>
<accession>A0A834C6S5</accession>
<dbReference type="Pfam" id="PF01734">
    <property type="entry name" value="Patatin"/>
    <property type="match status" value="1"/>
</dbReference>
<evidence type="ECO:0000313" key="7">
    <source>
        <dbReference type="Proteomes" id="UP000646548"/>
    </source>
</evidence>
<feature type="short sequence motif" description="GXSXG" evidence="2">
    <location>
        <begin position="45"/>
        <end position="49"/>
    </location>
</feature>
<sequence>MFNWSEEWNISFSGCGFRSIYYVGVLSCILERAPQLVHGAAKIGGASSGCLVAAAVTVGTPMEQLCLDILTTAKEARKQGLGVFHPSFCLLRTVQRSLLDRIPDDAHLRASGRLCVSLTRLMDGENVLVSEFASREELIQVLMCSCFFPVYCGSTPPSYRGVNYMDGALSNSMPLFELRNTITVAPFSGESDICPTEGTFNFFEANYGNVSIQVNTGNVHRVCTSFLPPPPEVNLQFLSFFVIDFKEFCRSFIIKLFILFWKMLAEICHNGYMDALCFLIKRGLSSTECNPCNLLLEEHRAKPPCCDLVKEKRKMKKMLLTEGNHQHQEHWWLDPKVIENLPSGIKKVLCEVCRDAREANSWWSQTTDFLPVKIFLFPLTLLVVSLQFALFVVKSVTIIFMNRPPQTADGIRRAPQTYTEHQRDPLKMTGQQSSSTSSDSAVS</sequence>
<feature type="region of interest" description="Disordered" evidence="3">
    <location>
        <begin position="410"/>
        <end position="443"/>
    </location>
</feature>
<dbReference type="GO" id="GO:0016020">
    <property type="term" value="C:membrane"/>
    <property type="evidence" value="ECO:0007669"/>
    <property type="project" value="TreeGrafter"/>
</dbReference>
<dbReference type="InterPro" id="IPR033562">
    <property type="entry name" value="PLPL"/>
</dbReference>
<dbReference type="PANTHER" id="PTHR12406">
    <property type="entry name" value="CALCIUM-INDEPENDENT PHOSPHOLIPASE A2 IPLA2 -RELATED"/>
    <property type="match status" value="1"/>
</dbReference>
<evidence type="ECO:0000313" key="6">
    <source>
        <dbReference type="EMBL" id="KAF6721515.1"/>
    </source>
</evidence>
<feature type="short sequence motif" description="DGA/G" evidence="2">
    <location>
        <begin position="166"/>
        <end position="168"/>
    </location>
</feature>
<dbReference type="Gene3D" id="3.40.1090.10">
    <property type="entry name" value="Cytosolic phospholipase A2 catalytic domain"/>
    <property type="match status" value="2"/>
</dbReference>
<name>A0A834C6S5_ORYME</name>
<keyword evidence="4" id="KW-0472">Membrane</keyword>
<organism evidence="6 7">
    <name type="scientific">Oryzias melastigma</name>
    <name type="common">Marine medaka</name>
    <dbReference type="NCBI Taxonomy" id="30732"/>
    <lineage>
        <taxon>Eukaryota</taxon>
        <taxon>Metazoa</taxon>
        <taxon>Chordata</taxon>
        <taxon>Craniata</taxon>
        <taxon>Vertebrata</taxon>
        <taxon>Euteleostomi</taxon>
        <taxon>Actinopterygii</taxon>
        <taxon>Neopterygii</taxon>
        <taxon>Teleostei</taxon>
        <taxon>Neoteleostei</taxon>
        <taxon>Acanthomorphata</taxon>
        <taxon>Ovalentaria</taxon>
        <taxon>Atherinomorphae</taxon>
        <taxon>Beloniformes</taxon>
        <taxon>Adrianichthyidae</taxon>
        <taxon>Oryziinae</taxon>
        <taxon>Oryzias</taxon>
    </lineage>
</organism>
<feature type="active site" description="Proton acceptor" evidence="2">
    <location>
        <position position="166"/>
    </location>
</feature>
<evidence type="ECO:0000259" key="5">
    <source>
        <dbReference type="PROSITE" id="PS51635"/>
    </source>
</evidence>